<organism evidence="3 4">
    <name type="scientific">Paractinoplanes rhizophilus</name>
    <dbReference type="NCBI Taxonomy" id="1416877"/>
    <lineage>
        <taxon>Bacteria</taxon>
        <taxon>Bacillati</taxon>
        <taxon>Actinomycetota</taxon>
        <taxon>Actinomycetes</taxon>
        <taxon>Micromonosporales</taxon>
        <taxon>Micromonosporaceae</taxon>
        <taxon>Paractinoplanes</taxon>
    </lineage>
</organism>
<evidence type="ECO:0000259" key="1">
    <source>
        <dbReference type="Pfam" id="PF05729"/>
    </source>
</evidence>
<feature type="domain" description="NACHT" evidence="1">
    <location>
        <begin position="244"/>
        <end position="390"/>
    </location>
</feature>
<dbReference type="InterPro" id="IPR054547">
    <property type="entry name" value="NNH1"/>
</dbReference>
<dbReference type="InterPro" id="IPR007111">
    <property type="entry name" value="NACHT_NTPase"/>
</dbReference>
<dbReference type="Proteomes" id="UP001596548">
    <property type="component" value="Unassembled WGS sequence"/>
</dbReference>
<dbReference type="Pfam" id="PF22733">
    <property type="entry name" value="NNH1"/>
    <property type="match status" value="1"/>
</dbReference>
<accession>A0ABW2HZY6</accession>
<dbReference type="SUPFAM" id="SSF52540">
    <property type="entry name" value="P-loop containing nucleoside triphosphate hydrolases"/>
    <property type="match status" value="1"/>
</dbReference>
<dbReference type="RefSeq" id="WP_378972561.1">
    <property type="nucleotide sequence ID" value="NZ_JBHTBJ010000020.1"/>
</dbReference>
<feature type="domain" description="NACHT N-terminal Helical" evidence="2">
    <location>
        <begin position="48"/>
        <end position="145"/>
    </location>
</feature>
<name>A0ABW2HZY6_9ACTN</name>
<evidence type="ECO:0000313" key="3">
    <source>
        <dbReference type="EMBL" id="MFC7277235.1"/>
    </source>
</evidence>
<keyword evidence="4" id="KW-1185">Reference proteome</keyword>
<gene>
    <name evidence="3" type="ORF">ACFQS1_24850</name>
</gene>
<reference evidence="4" key="1">
    <citation type="journal article" date="2019" name="Int. J. Syst. Evol. Microbiol.">
        <title>The Global Catalogue of Microorganisms (GCM) 10K type strain sequencing project: providing services to taxonomists for standard genome sequencing and annotation.</title>
        <authorList>
            <consortium name="The Broad Institute Genomics Platform"/>
            <consortium name="The Broad Institute Genome Sequencing Center for Infectious Disease"/>
            <person name="Wu L."/>
            <person name="Ma J."/>
        </authorList>
    </citation>
    <scope>NUCLEOTIDE SEQUENCE [LARGE SCALE GENOMIC DNA]</scope>
    <source>
        <strain evidence="4">XZYJT-10</strain>
    </source>
</reference>
<sequence length="700" mass="75847">MSRVSRETKLRLADVLVKAVGALLPGPGGTLAGELGAWALEKKTGADPAKELAIQIEEAVGGLTKKVARGVERSFPDDDVDRAAEMVVATFESVELDPGSLADIGLSAQRLTGIYLAAAPAGLEDDLGEAAGAYRRLVAEICHRLERLFLDNAYLHGRILQFILERRRGEDVRLFTRKTEWDDDEFTWDYRFEARELMPAVRATSPSGAEIELSVDAVFQEPRAEVDGAAGQLFELLAAGRGWIVRGAAGSGRTFLLRYVALQALAGGLPVEQWRSKVPLYFDLTGDVEPVPAGALAGLDGRLASRAPAGWEERLIQRGQMLLLLDNANPADKRVMRLIGDAMAAGCVVVVNARSAVPAAARAALGLREMRLLELSPPEVDRFVLRWHEAVAEECATETERDDVRKARRELLMAIGRCSDIRRLCAGPNFLAALCRTLLGSGFTLPDDRKILVRQVLEAASDAGPLADGDWEDLLELAHHSAENDEEFTPAQAATWLGRTPPVDELVDRHRMLRRCDDGRLAFVRDAVRATLAAQFRADREFVGQLAHWAATAEKRDAVVAAAAFLPQPAADDLLGRLVKHGRSEVARVVLHVMPQVERDLRNSIRAATADLLPPASPEQVDRVVAVGKAALDPLTQQEPAGTGTAAAVLALAGREDLAALATVAARADAAARQLIRQAWDDHPDKAALDEMIANREEQS</sequence>
<comment type="caution">
    <text evidence="3">The sequence shown here is derived from an EMBL/GenBank/DDBJ whole genome shotgun (WGS) entry which is preliminary data.</text>
</comment>
<dbReference type="Pfam" id="PF05729">
    <property type="entry name" value="NACHT"/>
    <property type="match status" value="1"/>
</dbReference>
<protein>
    <submittedName>
        <fullName evidence="3">NACHT domain-containing protein</fullName>
    </submittedName>
</protein>
<proteinExistence type="predicted"/>
<evidence type="ECO:0000259" key="2">
    <source>
        <dbReference type="Pfam" id="PF22733"/>
    </source>
</evidence>
<dbReference type="EMBL" id="JBHTBJ010000020">
    <property type="protein sequence ID" value="MFC7277235.1"/>
    <property type="molecule type" value="Genomic_DNA"/>
</dbReference>
<dbReference type="InterPro" id="IPR027417">
    <property type="entry name" value="P-loop_NTPase"/>
</dbReference>
<evidence type="ECO:0000313" key="4">
    <source>
        <dbReference type="Proteomes" id="UP001596548"/>
    </source>
</evidence>